<keyword evidence="7" id="KW-1185">Reference proteome</keyword>
<feature type="region of interest" description="Disordered" evidence="3">
    <location>
        <begin position="144"/>
        <end position="213"/>
    </location>
</feature>
<dbReference type="PANTHER" id="PTHR10331">
    <property type="entry name" value="T COMPLEX PROTEIN 10"/>
    <property type="match status" value="1"/>
</dbReference>
<dbReference type="Pfam" id="PF07202">
    <property type="entry name" value="Tcp10_C"/>
    <property type="match status" value="1"/>
</dbReference>
<dbReference type="GO" id="GO:0005814">
    <property type="term" value="C:centriole"/>
    <property type="evidence" value="ECO:0007669"/>
    <property type="project" value="TreeGrafter"/>
</dbReference>
<dbReference type="GO" id="GO:0061511">
    <property type="term" value="P:centriole elongation"/>
    <property type="evidence" value="ECO:0007669"/>
    <property type="project" value="TreeGrafter"/>
</dbReference>
<dbReference type="InterPro" id="IPR009852">
    <property type="entry name" value="CENPJ_C_dom"/>
</dbReference>
<comment type="caution">
    <text evidence="6">The sequence shown here is derived from an EMBL/GenBank/DDBJ whole genome shotgun (WGS) entry which is preliminary data.</text>
</comment>
<feature type="compositionally biased region" description="Polar residues" evidence="3">
    <location>
        <begin position="187"/>
        <end position="199"/>
    </location>
</feature>
<evidence type="ECO:0000256" key="1">
    <source>
        <dbReference type="ARBA" id="ARBA00005627"/>
    </source>
</evidence>
<dbReference type="InterPro" id="IPR058029">
    <property type="entry name" value="Tubulin-bd_CENPJ"/>
</dbReference>
<evidence type="ECO:0000259" key="5">
    <source>
        <dbReference type="Pfam" id="PF25779"/>
    </source>
</evidence>
<protein>
    <submittedName>
        <fullName evidence="6">Uncharacterized protein</fullName>
    </submittedName>
</protein>
<evidence type="ECO:0000313" key="7">
    <source>
        <dbReference type="Proteomes" id="UP000288216"/>
    </source>
</evidence>
<feature type="compositionally biased region" description="Basic and acidic residues" evidence="3">
    <location>
        <begin position="630"/>
        <end position="642"/>
    </location>
</feature>
<feature type="coiled-coil region" evidence="2">
    <location>
        <begin position="823"/>
        <end position="850"/>
    </location>
</feature>
<feature type="domain" description="CENPJ tubulin-binding region" evidence="5">
    <location>
        <begin position="214"/>
        <end position="283"/>
    </location>
</feature>
<dbReference type="Proteomes" id="UP000288216">
    <property type="component" value="Unassembled WGS sequence"/>
</dbReference>
<feature type="compositionally biased region" description="Acidic residues" evidence="3">
    <location>
        <begin position="595"/>
        <end position="612"/>
    </location>
</feature>
<dbReference type="InterPro" id="IPR026581">
    <property type="entry name" value="TCP10L/CENPJ"/>
</dbReference>
<dbReference type="STRING" id="75743.A0A401NMK8"/>
<comment type="similarity">
    <text evidence="1">Belongs to the TCP10 family.</text>
</comment>
<dbReference type="AlphaFoldDB" id="A0A401NMK8"/>
<evidence type="ECO:0000256" key="2">
    <source>
        <dbReference type="SAM" id="Coils"/>
    </source>
</evidence>
<accession>A0A401NMK8</accession>
<keyword evidence="2" id="KW-0175">Coiled coil</keyword>
<dbReference type="GO" id="GO:0005813">
    <property type="term" value="C:centrosome"/>
    <property type="evidence" value="ECO:0007669"/>
    <property type="project" value="TreeGrafter"/>
</dbReference>
<proteinExistence type="inferred from homology"/>
<feature type="region of interest" description="Disordered" evidence="3">
    <location>
        <begin position="516"/>
        <end position="551"/>
    </location>
</feature>
<feature type="coiled-coil region" evidence="2">
    <location>
        <begin position="909"/>
        <end position="971"/>
    </location>
</feature>
<feature type="compositionally biased region" description="Polar residues" evidence="3">
    <location>
        <begin position="516"/>
        <end position="544"/>
    </location>
</feature>
<dbReference type="PANTHER" id="PTHR10331:SF6">
    <property type="entry name" value="SPINDLE ASSEMBLY ABNORMAL 4"/>
    <property type="match status" value="1"/>
</dbReference>
<feature type="region of interest" description="Disordered" evidence="3">
    <location>
        <begin position="1016"/>
        <end position="1041"/>
    </location>
</feature>
<feature type="compositionally biased region" description="Acidic residues" evidence="3">
    <location>
        <begin position="158"/>
        <end position="167"/>
    </location>
</feature>
<name>A0A401NMK8_SCYTO</name>
<evidence type="ECO:0000256" key="3">
    <source>
        <dbReference type="SAM" id="MobiDB-lite"/>
    </source>
</evidence>
<evidence type="ECO:0000313" key="6">
    <source>
        <dbReference type="EMBL" id="GCB62100.1"/>
    </source>
</evidence>
<gene>
    <name evidence="6" type="ORF">scyTo_0013029</name>
</gene>
<feature type="region of interest" description="Disordered" evidence="3">
    <location>
        <begin position="595"/>
        <end position="657"/>
    </location>
</feature>
<organism evidence="6 7">
    <name type="scientific">Scyliorhinus torazame</name>
    <name type="common">Cloudy catshark</name>
    <name type="synonym">Catulus torazame</name>
    <dbReference type="NCBI Taxonomy" id="75743"/>
    <lineage>
        <taxon>Eukaryota</taxon>
        <taxon>Metazoa</taxon>
        <taxon>Chordata</taxon>
        <taxon>Craniata</taxon>
        <taxon>Vertebrata</taxon>
        <taxon>Chondrichthyes</taxon>
        <taxon>Elasmobranchii</taxon>
        <taxon>Galeomorphii</taxon>
        <taxon>Galeoidea</taxon>
        <taxon>Carcharhiniformes</taxon>
        <taxon>Scyliorhinidae</taxon>
        <taxon>Scyliorhinus</taxon>
    </lineage>
</organism>
<dbReference type="OrthoDB" id="10252174at2759"/>
<dbReference type="InterPro" id="IPR047002">
    <property type="entry name" value="Tcp10_C_sf"/>
</dbReference>
<evidence type="ECO:0000259" key="4">
    <source>
        <dbReference type="Pfam" id="PF07202"/>
    </source>
</evidence>
<feature type="domain" description="Centromere protein J C-terminal" evidence="4">
    <location>
        <begin position="1138"/>
        <end position="1166"/>
    </location>
</feature>
<dbReference type="GO" id="GO:0015631">
    <property type="term" value="F:tubulin binding"/>
    <property type="evidence" value="ECO:0007669"/>
    <property type="project" value="TreeGrafter"/>
</dbReference>
<dbReference type="GO" id="GO:0060271">
    <property type="term" value="P:cilium assembly"/>
    <property type="evidence" value="ECO:0007669"/>
    <property type="project" value="TreeGrafter"/>
</dbReference>
<dbReference type="Gene3D" id="2.60.450.20">
    <property type="match status" value="1"/>
</dbReference>
<sequence length="1192" mass="135005">MEYLKSVVEFSNSSSCTSIDSLHDEPLLNVNIPNGKEPTAFDINSSLTSDLHSTMTQHTFSSQTGAVKQAEEKITCNTALIQRLEQLREWQQGKQEQLKKQHLEQLQRLEHEQQALLGLIGTQQGFTDSLSKLQNMEKKQPIKAYQQSEKHVEQENVVLEDESEGNDEPNSGCSFSREPLYRHPNNKDSTSVSFFQSPSEEYDSNHRPSFTAIDERPIKPGVDVRKENFEEYLDKQMQREEERLKNQQLKLMQSQLPAVFSEGKGNQKRKFLKRGEGPARFSKVKSSILASNKADKEMNITDQQVTGSQSSMNATHQKLQRKLTLLNKENRFGDLTGVSNNTKLGGKGKYNSALRVKKVTVLDNGNGDRAYLSPPKMQTERIKNTPVGKVQNVHKIAINCKTESASIVQECKPSAPKQIGESSVASDRLMSVHNGEKFETNENIVPTWPSNKDATKPECTLEISFQKNLEKWSKEKEKENVELNEFEFLEQAAEELSFSSNSSFVLKMVQHDLQNNKGRRLSSTPIKSEQQVAENSSVPMNHGNTDFEGKENVDLNSRDILEHSIAIEENFKNAFASPVRDKVAFKNVECDPLEEEYSSYDSTSDSEIDDLDSTLTNEKTMKKQPVICSSDKEDNPKSKCREQPTNGLSKDKDIDTDLDLSSSSLSDVDIEMPTVIENKKFSLSQKPDSSLFNSRYKNSSPLHQEKVEFDDDQTWADLEEAGPINTEDNLAEHVNTSVLDAEGSSSRKAIEDKVMRRKVASAKKGETVAVNIMNKSTDSPPISDLIARLFPSLKPKTELGSDQGLEQNFKAVNDKPLGAGIQSKLLKDKLVELESEIDQFRAENATLAKLRNDREKSLMDLRKEITDFEHKKTEELAQFEEYKKEELKRLQKERMVFEKHAAAARAIPDKKEREEIQVLKQQIVDFNEELKRKELRWSSIHSRLRNQIDILTKENQELRDEVNIIERLRLETWKKAEAAIEKKIETTTPQLKKAELGIPPDIGKMEIDSLIRQTDRSRIAQEGAKKSSHRAEQTSPRDVKLSHTVTCSAPAMTRNGLKESSVSVPPSMSLSNMTDSAMGSMMHSEPFEKCPNSDRVSIPASSNLESNGTEDEIQEVIKYPDGKVYYYADAQTTHTTYPDGLEVLQFPSNQIEKHYPDGKKEITFPDQTIKYLFTDGHEECVFPDGTIIRMQL</sequence>
<dbReference type="EMBL" id="BFAA01006492">
    <property type="protein sequence ID" value="GCB62100.1"/>
    <property type="molecule type" value="Genomic_DNA"/>
</dbReference>
<dbReference type="Pfam" id="PF25779">
    <property type="entry name" value="Tubulin-bind_CPAP"/>
    <property type="match status" value="1"/>
</dbReference>
<dbReference type="OMA" id="EENSCKH"/>
<reference evidence="6 7" key="1">
    <citation type="journal article" date="2018" name="Nat. Ecol. Evol.">
        <title>Shark genomes provide insights into elasmobranch evolution and the origin of vertebrates.</title>
        <authorList>
            <person name="Hara Y"/>
            <person name="Yamaguchi K"/>
            <person name="Onimaru K"/>
            <person name="Kadota M"/>
            <person name="Koyanagi M"/>
            <person name="Keeley SD"/>
            <person name="Tatsumi K"/>
            <person name="Tanaka K"/>
            <person name="Motone F"/>
            <person name="Kageyama Y"/>
            <person name="Nozu R"/>
            <person name="Adachi N"/>
            <person name="Nishimura O"/>
            <person name="Nakagawa R"/>
            <person name="Tanegashima C"/>
            <person name="Kiyatake I"/>
            <person name="Matsumoto R"/>
            <person name="Murakumo K"/>
            <person name="Nishida K"/>
            <person name="Terakita A"/>
            <person name="Kuratani S"/>
            <person name="Sato K"/>
            <person name="Hyodo S Kuraku.S."/>
        </authorList>
    </citation>
    <scope>NUCLEOTIDE SEQUENCE [LARGE SCALE GENOMIC DNA]</scope>
</reference>